<dbReference type="InterPro" id="IPR039418">
    <property type="entry name" value="LexA-like"/>
</dbReference>
<evidence type="ECO:0000313" key="7">
    <source>
        <dbReference type="Proteomes" id="UP000257706"/>
    </source>
</evidence>
<protein>
    <recommendedName>
        <fullName evidence="5">HTH cro/C1-type domain-containing protein</fullName>
    </recommendedName>
</protein>
<evidence type="ECO:0000313" key="6">
    <source>
        <dbReference type="EMBL" id="HAE50437.1"/>
    </source>
</evidence>
<dbReference type="PANTHER" id="PTHR40661:SF3">
    <property type="entry name" value="FELS-1 PROPHAGE TRANSCRIPTIONAL REGULATOR"/>
    <property type="match status" value="1"/>
</dbReference>
<dbReference type="Gene3D" id="2.10.109.10">
    <property type="entry name" value="Umud Fragment, subunit A"/>
    <property type="match status" value="1"/>
</dbReference>
<dbReference type="Pfam" id="PF13560">
    <property type="entry name" value="HTH_31"/>
    <property type="match status" value="1"/>
</dbReference>
<name>A0A3B9ISW2_9PROT</name>
<dbReference type="EMBL" id="DMAI01000386">
    <property type="protein sequence ID" value="HAE50437.1"/>
    <property type="molecule type" value="Genomic_DNA"/>
</dbReference>
<accession>A0A3B9ISW2</accession>
<evidence type="ECO:0000256" key="4">
    <source>
        <dbReference type="SAM" id="MobiDB-lite"/>
    </source>
</evidence>
<dbReference type="InterPro" id="IPR015927">
    <property type="entry name" value="Peptidase_S24_S26A/B/C"/>
</dbReference>
<dbReference type="GO" id="GO:0003677">
    <property type="term" value="F:DNA binding"/>
    <property type="evidence" value="ECO:0007669"/>
    <property type="project" value="UniProtKB-KW"/>
</dbReference>
<dbReference type="PANTHER" id="PTHR40661">
    <property type="match status" value="1"/>
</dbReference>
<evidence type="ECO:0000256" key="2">
    <source>
        <dbReference type="ARBA" id="ARBA00023125"/>
    </source>
</evidence>
<evidence type="ECO:0000256" key="1">
    <source>
        <dbReference type="ARBA" id="ARBA00023015"/>
    </source>
</evidence>
<dbReference type="SMART" id="SM00530">
    <property type="entry name" value="HTH_XRE"/>
    <property type="match status" value="1"/>
</dbReference>
<dbReference type="SUPFAM" id="SSF47413">
    <property type="entry name" value="lambda repressor-like DNA-binding domains"/>
    <property type="match status" value="1"/>
</dbReference>
<dbReference type="SUPFAM" id="SSF51306">
    <property type="entry name" value="LexA/Signal peptidase"/>
    <property type="match status" value="1"/>
</dbReference>
<dbReference type="Gene3D" id="1.10.260.40">
    <property type="entry name" value="lambda repressor-like DNA-binding domains"/>
    <property type="match status" value="1"/>
</dbReference>
<keyword evidence="2" id="KW-0238">DNA-binding</keyword>
<dbReference type="Pfam" id="PF00717">
    <property type="entry name" value="Peptidase_S24"/>
    <property type="match status" value="1"/>
</dbReference>
<reference evidence="6 7" key="1">
    <citation type="journal article" date="2018" name="Nat. Biotechnol.">
        <title>A standardized bacterial taxonomy based on genome phylogeny substantially revises the tree of life.</title>
        <authorList>
            <person name="Parks D.H."/>
            <person name="Chuvochina M."/>
            <person name="Waite D.W."/>
            <person name="Rinke C."/>
            <person name="Skarshewski A."/>
            <person name="Chaumeil P.A."/>
            <person name="Hugenholtz P."/>
        </authorList>
    </citation>
    <scope>NUCLEOTIDE SEQUENCE [LARGE SCALE GENOMIC DNA]</scope>
    <source>
        <strain evidence="6">UBA8739</strain>
    </source>
</reference>
<dbReference type="InterPro" id="IPR001387">
    <property type="entry name" value="Cro/C1-type_HTH"/>
</dbReference>
<keyword evidence="1" id="KW-0805">Transcription regulation</keyword>
<dbReference type="InterPro" id="IPR036286">
    <property type="entry name" value="LexA/Signal_pep-like_sf"/>
</dbReference>
<feature type="region of interest" description="Disordered" evidence="4">
    <location>
        <begin position="96"/>
        <end position="146"/>
    </location>
</feature>
<evidence type="ECO:0000256" key="3">
    <source>
        <dbReference type="ARBA" id="ARBA00023163"/>
    </source>
</evidence>
<dbReference type="InterPro" id="IPR010982">
    <property type="entry name" value="Lambda_DNA-bd_dom_sf"/>
</dbReference>
<dbReference type="CDD" id="cd00093">
    <property type="entry name" value="HTH_XRE"/>
    <property type="match status" value="1"/>
</dbReference>
<feature type="domain" description="HTH cro/C1-type" evidence="5">
    <location>
        <begin position="31"/>
        <end position="85"/>
    </location>
</feature>
<proteinExistence type="predicted"/>
<keyword evidence="3" id="KW-0804">Transcription</keyword>
<dbReference type="AlphaFoldDB" id="A0A3B9ISW2"/>
<sequence length="277" mass="29926">MATPLIKQNMSVLAIALCGHIDHFMAMQNRIREWRERRGLTMHELGQRVGTEASQINKLEKGSRRLTAEWMGRLARALDCAPADLLVPDHLPTAGGELGETAGLPPLAPHPAAPLSPATLPAPTQPTGFVGEPAHETATPPGATPRDLPVYGAAMGGDDGAFDFNGTVNEYVARPPILAGVANGYAVYVQGESMEPRYFAGELVHVNPNRPITPGCFVVVQIRTGDPHVPTRGLIKQFVRRTATRLHLRQFNPRGELEHELGQVLSIHRIVGASDYG</sequence>
<gene>
    <name evidence="6" type="ORF">DCK97_23785</name>
</gene>
<evidence type="ECO:0000259" key="5">
    <source>
        <dbReference type="PROSITE" id="PS50943"/>
    </source>
</evidence>
<feature type="compositionally biased region" description="Low complexity" evidence="4">
    <location>
        <begin position="115"/>
        <end position="127"/>
    </location>
</feature>
<comment type="caution">
    <text evidence="6">The sequence shown here is derived from an EMBL/GenBank/DDBJ whole genome shotgun (WGS) entry which is preliminary data.</text>
</comment>
<dbReference type="PROSITE" id="PS50943">
    <property type="entry name" value="HTH_CROC1"/>
    <property type="match status" value="1"/>
</dbReference>
<dbReference type="CDD" id="cd06529">
    <property type="entry name" value="S24_LexA-like"/>
    <property type="match status" value="1"/>
</dbReference>
<organism evidence="6 7">
    <name type="scientific">Tistrella mobilis</name>
    <dbReference type="NCBI Taxonomy" id="171437"/>
    <lineage>
        <taxon>Bacteria</taxon>
        <taxon>Pseudomonadati</taxon>
        <taxon>Pseudomonadota</taxon>
        <taxon>Alphaproteobacteria</taxon>
        <taxon>Geminicoccales</taxon>
        <taxon>Geminicoccaceae</taxon>
        <taxon>Tistrella</taxon>
    </lineage>
</organism>
<dbReference type="Proteomes" id="UP000257706">
    <property type="component" value="Unassembled WGS sequence"/>
</dbReference>